<comment type="caution">
    <text evidence="1">The sequence shown here is derived from an EMBL/GenBank/DDBJ whole genome shotgun (WGS) entry which is preliminary data.</text>
</comment>
<evidence type="ECO:0000313" key="1">
    <source>
        <dbReference type="EMBL" id="KAJ2849120.1"/>
    </source>
</evidence>
<organism evidence="1 2">
    <name type="scientific">Coemansia brasiliensis</name>
    <dbReference type="NCBI Taxonomy" id="2650707"/>
    <lineage>
        <taxon>Eukaryota</taxon>
        <taxon>Fungi</taxon>
        <taxon>Fungi incertae sedis</taxon>
        <taxon>Zoopagomycota</taxon>
        <taxon>Kickxellomycotina</taxon>
        <taxon>Kickxellomycetes</taxon>
        <taxon>Kickxellales</taxon>
        <taxon>Kickxellaceae</taxon>
        <taxon>Coemansia</taxon>
    </lineage>
</organism>
<sequence>MVSITGIPDDRIEDAIRSLSGSFVIACSDPQDQSVKNNWVYYFDGTRDVEEVTNKVYDEVSSKADKPINKEN</sequence>
<dbReference type="Proteomes" id="UP001139887">
    <property type="component" value="Unassembled WGS sequence"/>
</dbReference>
<reference evidence="1" key="1">
    <citation type="submission" date="2022-07" db="EMBL/GenBank/DDBJ databases">
        <title>Phylogenomic reconstructions and comparative analyses of Kickxellomycotina fungi.</title>
        <authorList>
            <person name="Reynolds N.K."/>
            <person name="Stajich J.E."/>
            <person name="Barry K."/>
            <person name="Grigoriev I.V."/>
            <person name="Crous P."/>
            <person name="Smith M.E."/>
        </authorList>
    </citation>
    <scope>NUCLEOTIDE SEQUENCE</scope>
    <source>
        <strain evidence="1">NRRL 1566</strain>
    </source>
</reference>
<dbReference type="AlphaFoldDB" id="A0A9W8LZI5"/>
<feature type="non-terminal residue" evidence="1">
    <location>
        <position position="72"/>
    </location>
</feature>
<protein>
    <submittedName>
        <fullName evidence="1">Uncharacterized protein</fullName>
    </submittedName>
</protein>
<dbReference type="EMBL" id="JANBUW010000104">
    <property type="protein sequence ID" value="KAJ2849120.1"/>
    <property type="molecule type" value="Genomic_DNA"/>
</dbReference>
<evidence type="ECO:0000313" key="2">
    <source>
        <dbReference type="Proteomes" id="UP001139887"/>
    </source>
</evidence>
<keyword evidence="2" id="KW-1185">Reference proteome</keyword>
<gene>
    <name evidence="1" type="ORF">IWW36_002860</name>
</gene>
<proteinExistence type="predicted"/>
<name>A0A9W8LZI5_9FUNG</name>
<accession>A0A9W8LZI5</accession>